<sequence length="142" mass="16264">MRIFIFSLLLLVCASSFAVELQEGQVWTYKTRVHEEDSTITILKIENYPDLGKVVHIRVEGIRLKNPLKGNIVTDIPHLPFKYGAIEKSVTELNRKKTKIPDFDEGYRMWKKAYLAGEAGAFESTIDVTLNLLIGGHWEEKE</sequence>
<accession>A0A345P466</accession>
<feature type="chain" id="PRO_5016756619" evidence="1">
    <location>
        <begin position="19"/>
        <end position="142"/>
    </location>
</feature>
<reference evidence="2 3" key="1">
    <citation type="submission" date="2018-07" db="EMBL/GenBank/DDBJ databases">
        <title>Genome sequencing of Moraxellaceae gen. HYN0046.</title>
        <authorList>
            <person name="Kim M."/>
            <person name="Yi H."/>
        </authorList>
    </citation>
    <scope>NUCLEOTIDE SEQUENCE [LARGE SCALE GENOMIC DNA]</scope>
    <source>
        <strain evidence="2 3">HYN0046</strain>
    </source>
</reference>
<dbReference type="RefSeq" id="WP_114898185.1">
    <property type="nucleotide sequence ID" value="NZ_CP031222.1"/>
</dbReference>
<gene>
    <name evidence="2" type="ORF">HYN46_03895</name>
</gene>
<keyword evidence="1" id="KW-0732">Signal</keyword>
<feature type="signal peptide" evidence="1">
    <location>
        <begin position="1"/>
        <end position="18"/>
    </location>
</feature>
<protein>
    <submittedName>
        <fullName evidence="2">Uncharacterized protein</fullName>
    </submittedName>
</protein>
<name>A0A345P466_9GAMM</name>
<evidence type="ECO:0000313" key="3">
    <source>
        <dbReference type="Proteomes" id="UP000253940"/>
    </source>
</evidence>
<proteinExistence type="predicted"/>
<keyword evidence="3" id="KW-1185">Reference proteome</keyword>
<dbReference type="KEGG" id="mbah:HYN46_03895"/>
<dbReference type="EMBL" id="CP031222">
    <property type="protein sequence ID" value="AXI02075.1"/>
    <property type="molecule type" value="Genomic_DNA"/>
</dbReference>
<organism evidence="2 3">
    <name type="scientific">Aquirhabdus parva</name>
    <dbReference type="NCBI Taxonomy" id="2283318"/>
    <lineage>
        <taxon>Bacteria</taxon>
        <taxon>Pseudomonadati</taxon>
        <taxon>Pseudomonadota</taxon>
        <taxon>Gammaproteobacteria</taxon>
        <taxon>Moraxellales</taxon>
        <taxon>Moraxellaceae</taxon>
        <taxon>Aquirhabdus</taxon>
    </lineage>
</organism>
<dbReference type="OrthoDB" id="66828at2"/>
<dbReference type="AlphaFoldDB" id="A0A345P466"/>
<evidence type="ECO:0000313" key="2">
    <source>
        <dbReference type="EMBL" id="AXI02075.1"/>
    </source>
</evidence>
<evidence type="ECO:0000256" key="1">
    <source>
        <dbReference type="SAM" id="SignalP"/>
    </source>
</evidence>
<dbReference type="Proteomes" id="UP000253940">
    <property type="component" value="Chromosome"/>
</dbReference>